<dbReference type="NCBIfam" id="TIGR02523">
    <property type="entry name" value="type_IV_pilV"/>
    <property type="match status" value="1"/>
</dbReference>
<organism evidence="2 3">
    <name type="scientific">Denitromonas halophila</name>
    <dbReference type="NCBI Taxonomy" id="1629404"/>
    <lineage>
        <taxon>Bacteria</taxon>
        <taxon>Pseudomonadati</taxon>
        <taxon>Pseudomonadota</taxon>
        <taxon>Betaproteobacteria</taxon>
        <taxon>Rhodocyclales</taxon>
        <taxon>Zoogloeaceae</taxon>
        <taxon>Denitromonas</taxon>
    </lineage>
</organism>
<proteinExistence type="predicted"/>
<name>A0A557QWN5_9RHOO</name>
<comment type="caution">
    <text evidence="2">The sequence shown here is derived from an EMBL/GenBank/DDBJ whole genome shotgun (WGS) entry which is preliminary data.</text>
</comment>
<evidence type="ECO:0000313" key="3">
    <source>
        <dbReference type="Proteomes" id="UP000319502"/>
    </source>
</evidence>
<accession>A0A557QWN5</accession>
<gene>
    <name evidence="2" type="primary">pilV</name>
    <name evidence="2" type="ORF">FHP91_10670</name>
</gene>
<keyword evidence="1" id="KW-0472">Membrane</keyword>
<dbReference type="InterPro" id="IPR012902">
    <property type="entry name" value="N_methyl_site"/>
</dbReference>
<keyword evidence="3" id="KW-1185">Reference proteome</keyword>
<dbReference type="Proteomes" id="UP000319502">
    <property type="component" value="Unassembled WGS sequence"/>
</dbReference>
<reference evidence="2 3" key="1">
    <citation type="submission" date="2019-07" db="EMBL/GenBank/DDBJ databases">
        <title>The pathways for chlorine oxyanion respiration interact through the shared metabolite chlorate.</title>
        <authorList>
            <person name="Barnum T.P."/>
            <person name="Cheng Y."/>
            <person name="Hill K.A."/>
            <person name="Lucas L.N."/>
            <person name="Carlson H.K."/>
            <person name="Coates J.D."/>
        </authorList>
    </citation>
    <scope>NUCLEOTIDE SEQUENCE [LARGE SCALE GENOMIC DNA]</scope>
    <source>
        <strain evidence="2 3">SFB-3</strain>
    </source>
</reference>
<evidence type="ECO:0000313" key="2">
    <source>
        <dbReference type="EMBL" id="TVO57335.1"/>
    </source>
</evidence>
<dbReference type="Pfam" id="PF07963">
    <property type="entry name" value="N_methyl"/>
    <property type="match status" value="1"/>
</dbReference>
<dbReference type="RefSeq" id="WP_144309570.1">
    <property type="nucleotide sequence ID" value="NZ_VMNK01000007.1"/>
</dbReference>
<feature type="transmembrane region" description="Helical" evidence="1">
    <location>
        <begin position="20"/>
        <end position="39"/>
    </location>
</feature>
<keyword evidence="1" id="KW-0812">Transmembrane</keyword>
<keyword evidence="1" id="KW-1133">Transmembrane helix</keyword>
<dbReference type="OrthoDB" id="8850705at2"/>
<evidence type="ECO:0000256" key="1">
    <source>
        <dbReference type="SAM" id="Phobius"/>
    </source>
</evidence>
<dbReference type="EMBL" id="VMNK01000007">
    <property type="protein sequence ID" value="TVO57335.1"/>
    <property type="molecule type" value="Genomic_DNA"/>
</dbReference>
<dbReference type="InterPro" id="IPR013362">
    <property type="entry name" value="Pilus_4_PilV"/>
</dbReference>
<dbReference type="AlphaFoldDB" id="A0A557QWN5"/>
<dbReference type="NCBIfam" id="TIGR02532">
    <property type="entry name" value="IV_pilin_GFxxxE"/>
    <property type="match status" value="1"/>
</dbReference>
<sequence>MTRLKTQPRARQRGFSLIEALIAMVVLSLGLLGLAGLQVSSLKFNQTAQLRSKAVTLAYDMQERVRASGQNATNGDFNVGFGAFTSTTTFPDEQITDWKARLAAQLPLGDGSVCTVSNPAAPGACDGGPFFVISVRWNEANDAGLNAARQAQTIQIVSRE</sequence>
<protein>
    <submittedName>
        <fullName evidence="2">Type IV pilus modification protein PilV</fullName>
    </submittedName>
</protein>